<gene>
    <name evidence="1" type="ORF">PM001_LOCUS3850</name>
</gene>
<proteinExistence type="predicted"/>
<dbReference type="Proteomes" id="UP001162060">
    <property type="component" value="Unassembled WGS sequence"/>
</dbReference>
<dbReference type="AlphaFoldDB" id="A0AAV1T8X9"/>
<sequence length="142" mass="15479">MAEPDGDLMKEDDTCLSGQIEEILQGGMSHTSSHTTSIDGEQGSVEYDAEIDTENVDSAAELAVQVEPTKRKRAQLLFTGSITGDVQVKKRRENLRSTSQRRLPARFNDFIVHATVSTCSDGYKGLLKGNVKIPKSFGSTAM</sequence>
<name>A0AAV1T8X9_9STRA</name>
<organism evidence="1 2">
    <name type="scientific">Peronospora matthiolae</name>
    <dbReference type="NCBI Taxonomy" id="2874970"/>
    <lineage>
        <taxon>Eukaryota</taxon>
        <taxon>Sar</taxon>
        <taxon>Stramenopiles</taxon>
        <taxon>Oomycota</taxon>
        <taxon>Peronosporomycetes</taxon>
        <taxon>Peronosporales</taxon>
        <taxon>Peronosporaceae</taxon>
        <taxon>Peronospora</taxon>
    </lineage>
</organism>
<reference evidence="1" key="1">
    <citation type="submission" date="2024-01" db="EMBL/GenBank/DDBJ databases">
        <authorList>
            <person name="Webb A."/>
        </authorList>
    </citation>
    <scope>NUCLEOTIDE SEQUENCE</scope>
    <source>
        <strain evidence="1">Pm1</strain>
    </source>
</reference>
<evidence type="ECO:0000313" key="2">
    <source>
        <dbReference type="Proteomes" id="UP001162060"/>
    </source>
</evidence>
<evidence type="ECO:0000313" key="1">
    <source>
        <dbReference type="EMBL" id="CAK7909040.1"/>
    </source>
</evidence>
<dbReference type="EMBL" id="CAKLBY020000035">
    <property type="protein sequence ID" value="CAK7909040.1"/>
    <property type="molecule type" value="Genomic_DNA"/>
</dbReference>
<comment type="caution">
    <text evidence="1">The sequence shown here is derived from an EMBL/GenBank/DDBJ whole genome shotgun (WGS) entry which is preliminary data.</text>
</comment>
<accession>A0AAV1T8X9</accession>
<protein>
    <submittedName>
        <fullName evidence="1">Uncharacterized protein</fullName>
    </submittedName>
</protein>